<evidence type="ECO:0000256" key="3">
    <source>
        <dbReference type="ARBA" id="ARBA00023015"/>
    </source>
</evidence>
<dbReference type="PANTHER" id="PTHR43280">
    <property type="entry name" value="ARAC-FAMILY TRANSCRIPTIONAL REGULATOR"/>
    <property type="match status" value="1"/>
</dbReference>
<dbReference type="Pfam" id="PF12833">
    <property type="entry name" value="HTH_18"/>
    <property type="match status" value="1"/>
</dbReference>
<organism evidence="8 9">
    <name type="scientific">Exiguobacterium alkaliphilum</name>
    <dbReference type="NCBI Taxonomy" id="1428684"/>
    <lineage>
        <taxon>Bacteria</taxon>
        <taxon>Bacillati</taxon>
        <taxon>Bacillota</taxon>
        <taxon>Bacilli</taxon>
        <taxon>Bacillales</taxon>
        <taxon>Bacillales Family XII. Incertae Sedis</taxon>
        <taxon>Exiguobacterium</taxon>
    </lineage>
</organism>
<dbReference type="Gene3D" id="1.10.10.60">
    <property type="entry name" value="Homeodomain-like"/>
    <property type="match status" value="2"/>
</dbReference>
<dbReference type="PANTHER" id="PTHR43280:SF2">
    <property type="entry name" value="HTH-TYPE TRANSCRIPTIONAL REGULATOR EXSA"/>
    <property type="match status" value="1"/>
</dbReference>
<comment type="caution">
    <text evidence="8">The sequence shown here is derived from an EMBL/GenBank/DDBJ whole genome shotgun (WGS) entry which is preliminary data.</text>
</comment>
<evidence type="ECO:0000259" key="7">
    <source>
        <dbReference type="PROSITE" id="PS01124"/>
    </source>
</evidence>
<dbReference type="Pfam" id="PF02805">
    <property type="entry name" value="Ada_Zn_binding"/>
    <property type="match status" value="1"/>
</dbReference>
<dbReference type="Gene3D" id="3.40.10.10">
    <property type="entry name" value="DNA Methylphosphotriester Repair Domain"/>
    <property type="match status" value="1"/>
</dbReference>
<dbReference type="SUPFAM" id="SSF57884">
    <property type="entry name" value="Ada DNA repair protein, N-terminal domain (N-Ada 10)"/>
    <property type="match status" value="1"/>
</dbReference>
<protein>
    <submittedName>
        <fullName evidence="8">AraC family transcriptional regulator</fullName>
    </submittedName>
</protein>
<keyword evidence="9" id="KW-1185">Reference proteome</keyword>
<dbReference type="InterPro" id="IPR018060">
    <property type="entry name" value="HTH_AraC"/>
</dbReference>
<comment type="cofactor">
    <cofactor evidence="1">
        <name>Zn(2+)</name>
        <dbReference type="ChEBI" id="CHEBI:29105"/>
    </cofactor>
</comment>
<evidence type="ECO:0000256" key="5">
    <source>
        <dbReference type="ARBA" id="ARBA00023159"/>
    </source>
</evidence>
<dbReference type="EMBL" id="JANIEK010000016">
    <property type="protein sequence ID" value="MCT4795037.1"/>
    <property type="molecule type" value="Genomic_DNA"/>
</dbReference>
<keyword evidence="5" id="KW-0010">Activator</keyword>
<accession>A0ABT2KVQ6</accession>
<keyword evidence="2" id="KW-0489">Methyltransferase</keyword>
<name>A0ABT2KVQ6_9BACL</name>
<sequence length="185" mass="21522">MLTFEMMWERVLACDAAYDGQFYTAVKTTKIYCRPSCRSRKPKRENVEFYKTRQEAETSGYRACKRCQPDIARSPSSALVHDVTTFLLEAYMRPLKLDDIAAHVNMSPFYVERTFTETTGETPRQRLERIRIDQAAYLLKTTDWKNEKVGAAVGLSTPSNFYRVFKRWKGASPNAYRKERDDATE</sequence>
<proteinExistence type="predicted"/>
<evidence type="ECO:0000256" key="2">
    <source>
        <dbReference type="ARBA" id="ARBA00022603"/>
    </source>
</evidence>
<dbReference type="InterPro" id="IPR009057">
    <property type="entry name" value="Homeodomain-like_sf"/>
</dbReference>
<dbReference type="SUPFAM" id="SSF46689">
    <property type="entry name" value="Homeodomain-like"/>
    <property type="match status" value="2"/>
</dbReference>
<dbReference type="InterPro" id="IPR004026">
    <property type="entry name" value="Ada_DNA_repair_Zn-bd"/>
</dbReference>
<feature type="domain" description="HTH araC/xylS-type" evidence="7">
    <location>
        <begin position="81"/>
        <end position="179"/>
    </location>
</feature>
<evidence type="ECO:0000313" key="9">
    <source>
        <dbReference type="Proteomes" id="UP001206821"/>
    </source>
</evidence>
<dbReference type="InterPro" id="IPR016220">
    <property type="entry name" value="Me-P-triester_DNA_alkyl-Trfase"/>
</dbReference>
<dbReference type="PROSITE" id="PS01124">
    <property type="entry name" value="HTH_ARAC_FAMILY_2"/>
    <property type="match status" value="1"/>
</dbReference>
<dbReference type="SMART" id="SM00342">
    <property type="entry name" value="HTH_ARAC"/>
    <property type="match status" value="1"/>
</dbReference>
<dbReference type="InterPro" id="IPR035451">
    <property type="entry name" value="Ada-like_dom_sf"/>
</dbReference>
<evidence type="ECO:0000256" key="6">
    <source>
        <dbReference type="ARBA" id="ARBA00023163"/>
    </source>
</evidence>
<dbReference type="Proteomes" id="UP001206821">
    <property type="component" value="Unassembled WGS sequence"/>
</dbReference>
<gene>
    <name evidence="8" type="ORF">NQG31_05740</name>
</gene>
<dbReference type="PIRSF" id="PIRSF000408">
    <property type="entry name" value="Alkyltransferas_AdaA"/>
    <property type="match status" value="1"/>
</dbReference>
<evidence type="ECO:0000313" key="8">
    <source>
        <dbReference type="EMBL" id="MCT4795037.1"/>
    </source>
</evidence>
<dbReference type="RefSeq" id="WP_034816990.1">
    <property type="nucleotide sequence ID" value="NZ_JANIEK010000016.1"/>
</dbReference>
<keyword evidence="6" id="KW-0804">Transcription</keyword>
<reference evidence="8 9" key="1">
    <citation type="submission" date="2022-07" db="EMBL/GenBank/DDBJ databases">
        <title>Genomic and pangenome structural analysis of the polyextremophile Exiguobacterium.</title>
        <authorList>
            <person name="Shen L."/>
        </authorList>
    </citation>
    <scope>NUCLEOTIDE SEQUENCE [LARGE SCALE GENOMIC DNA]</scope>
    <source>
        <strain evidence="8 9">12_1</strain>
    </source>
</reference>
<evidence type="ECO:0000256" key="4">
    <source>
        <dbReference type="ARBA" id="ARBA00023125"/>
    </source>
</evidence>
<keyword evidence="3" id="KW-0805">Transcription regulation</keyword>
<keyword evidence="4" id="KW-0238">DNA-binding</keyword>
<keyword evidence="2" id="KW-0808">Transferase</keyword>
<evidence type="ECO:0000256" key="1">
    <source>
        <dbReference type="ARBA" id="ARBA00001947"/>
    </source>
</evidence>